<sequence length="417" mass="46937">MNTKYLASISLFIMFCGFIGTLLLPQSTFILLLKGSFEAGLVGGMADWFAVTALFRHPLGIPIPHTSLLLKNKNKITRSLISAVENELLNKQSIEAKLRSVHVLETSFFMLAKLLSRKKTRLGILNFCETLLRQLPAEKCVPYLQNGLSVWLSKVDISSATKNVYLQAVRSGYDYKVIDLAATGLIKWLEQENTGALLGSMAYRKLSEMKSKGIKGFFLQAVTGFLTEDKLGVILQDLSLSAAKELMDEANPLREKLIQELRSTLLRLIEDEDKLQTIRNWTINQIQEEYGTNFLASSIENLRAAALERLEEERIAGGRKIFTLYGSLIRFIKSRKPEVLASMEDRLTQYLINLAASNHHLIGQLVKDNLDQMDDESLVIMLEEKLGKDLQWIRVNGALCGFILGFMLTLVSLMISR</sequence>
<name>A0ABW3RYB6_9BACL</name>
<dbReference type="PANTHER" id="PTHR38442">
    <property type="entry name" value="INNER MEMBRANE PROTEIN-RELATED"/>
    <property type="match status" value="1"/>
</dbReference>
<feature type="transmembrane region" description="Helical" evidence="1">
    <location>
        <begin position="6"/>
        <end position="24"/>
    </location>
</feature>
<evidence type="ECO:0000313" key="3">
    <source>
        <dbReference type="Proteomes" id="UP001597262"/>
    </source>
</evidence>
<keyword evidence="1" id="KW-0472">Membrane</keyword>
<dbReference type="EMBL" id="JBHTLM010000009">
    <property type="protein sequence ID" value="MFD1177338.1"/>
    <property type="molecule type" value="Genomic_DNA"/>
</dbReference>
<dbReference type="InterPro" id="IPR007383">
    <property type="entry name" value="DUF445"/>
</dbReference>
<keyword evidence="1" id="KW-1133">Transmembrane helix</keyword>
<protein>
    <submittedName>
        <fullName evidence="2">DUF445 domain-containing protein</fullName>
    </submittedName>
</protein>
<feature type="transmembrane region" description="Helical" evidence="1">
    <location>
        <begin position="395"/>
        <end position="415"/>
    </location>
</feature>
<evidence type="ECO:0000313" key="2">
    <source>
        <dbReference type="EMBL" id="MFD1177338.1"/>
    </source>
</evidence>
<proteinExistence type="predicted"/>
<evidence type="ECO:0000256" key="1">
    <source>
        <dbReference type="SAM" id="Phobius"/>
    </source>
</evidence>
<keyword evidence="3" id="KW-1185">Reference proteome</keyword>
<keyword evidence="1" id="KW-0812">Transmembrane</keyword>
<organism evidence="2 3">
    <name type="scientific">Paenibacillus puldeungensis</name>
    <dbReference type="NCBI Taxonomy" id="696536"/>
    <lineage>
        <taxon>Bacteria</taxon>
        <taxon>Bacillati</taxon>
        <taxon>Bacillota</taxon>
        <taxon>Bacilli</taxon>
        <taxon>Bacillales</taxon>
        <taxon>Paenibacillaceae</taxon>
        <taxon>Paenibacillus</taxon>
    </lineage>
</organism>
<comment type="caution">
    <text evidence="2">The sequence shown here is derived from an EMBL/GenBank/DDBJ whole genome shotgun (WGS) entry which is preliminary data.</text>
</comment>
<gene>
    <name evidence="2" type="ORF">ACFQ3W_13665</name>
</gene>
<dbReference type="RefSeq" id="WP_379319789.1">
    <property type="nucleotide sequence ID" value="NZ_JBHTLM010000009.1"/>
</dbReference>
<dbReference type="Proteomes" id="UP001597262">
    <property type="component" value="Unassembled WGS sequence"/>
</dbReference>
<reference evidence="3" key="1">
    <citation type="journal article" date="2019" name="Int. J. Syst. Evol. Microbiol.">
        <title>The Global Catalogue of Microorganisms (GCM) 10K type strain sequencing project: providing services to taxonomists for standard genome sequencing and annotation.</title>
        <authorList>
            <consortium name="The Broad Institute Genomics Platform"/>
            <consortium name="The Broad Institute Genome Sequencing Center for Infectious Disease"/>
            <person name="Wu L."/>
            <person name="Ma J."/>
        </authorList>
    </citation>
    <scope>NUCLEOTIDE SEQUENCE [LARGE SCALE GENOMIC DNA]</scope>
    <source>
        <strain evidence="3">CCUG 59189</strain>
    </source>
</reference>
<accession>A0ABW3RYB6</accession>
<dbReference type="PANTHER" id="PTHR38442:SF1">
    <property type="entry name" value="INNER MEMBRANE PROTEIN"/>
    <property type="match status" value="1"/>
</dbReference>
<dbReference type="Pfam" id="PF04286">
    <property type="entry name" value="DUF445"/>
    <property type="match status" value="1"/>
</dbReference>